<evidence type="ECO:0000256" key="1">
    <source>
        <dbReference type="ARBA" id="ARBA00008710"/>
    </source>
</evidence>
<protein>
    <submittedName>
        <fullName evidence="3">Nitroreductase family deazaflavin-dependent oxidoreductase</fullName>
    </submittedName>
</protein>
<dbReference type="GO" id="GO:0016491">
    <property type="term" value="F:oxidoreductase activity"/>
    <property type="evidence" value="ECO:0007669"/>
    <property type="project" value="InterPro"/>
</dbReference>
<dbReference type="PANTHER" id="PTHR39428">
    <property type="entry name" value="F420H(2)-DEPENDENT QUINONE REDUCTASE RV1261C"/>
    <property type="match status" value="1"/>
</dbReference>
<gene>
    <name evidence="3" type="ORF">KDA82_02480</name>
</gene>
<dbReference type="Pfam" id="PF04075">
    <property type="entry name" value="F420H2_quin_red"/>
    <property type="match status" value="1"/>
</dbReference>
<reference evidence="3" key="1">
    <citation type="submission" date="2021-04" db="EMBL/GenBank/DDBJ databases">
        <title>Sequencing of actinobacteria type strains.</title>
        <authorList>
            <person name="Nguyen G.-S."/>
            <person name="Wentzel A."/>
        </authorList>
    </citation>
    <scope>NUCLEOTIDE SEQUENCE</scope>
    <source>
        <strain evidence="3">DSM 42095</strain>
    </source>
</reference>
<dbReference type="InterPro" id="IPR012349">
    <property type="entry name" value="Split_barrel_FMN-bd"/>
</dbReference>
<accession>A0A8T4IN26</accession>
<dbReference type="Proteomes" id="UP000675554">
    <property type="component" value="Unassembled WGS sequence"/>
</dbReference>
<sequence length="155" mass="17505">MDRARMVQRMSSTRGFAKVAPYVVPALDRTVHRLTGGRKMLSDQMLPGVVLTAKGAKTGLERRTPLACMPEEGGTWLLVGSNFGKPGHPAWTANLRRHPEAVISWKGEEIPVTARQLAGAEREEAWQAVLGFWPPYAVYQSRVERRLRLFRLERR</sequence>
<dbReference type="PANTHER" id="PTHR39428:SF1">
    <property type="entry name" value="F420H(2)-DEPENDENT QUINONE REDUCTASE RV1261C"/>
    <property type="match status" value="1"/>
</dbReference>
<evidence type="ECO:0000256" key="2">
    <source>
        <dbReference type="ARBA" id="ARBA00049106"/>
    </source>
</evidence>
<dbReference type="GO" id="GO:0070967">
    <property type="term" value="F:coenzyme F420 binding"/>
    <property type="evidence" value="ECO:0007669"/>
    <property type="project" value="TreeGrafter"/>
</dbReference>
<comment type="similarity">
    <text evidence="1">Belongs to the F420H(2)-dependent quinone reductase family.</text>
</comment>
<dbReference type="InterPro" id="IPR004378">
    <property type="entry name" value="F420H2_quin_Rdtase"/>
</dbReference>
<dbReference type="NCBIfam" id="TIGR00026">
    <property type="entry name" value="hi_GC_TIGR00026"/>
    <property type="match status" value="1"/>
</dbReference>
<dbReference type="Gene3D" id="2.30.110.10">
    <property type="entry name" value="Electron Transport, Fmn-binding Protein, Chain A"/>
    <property type="match status" value="1"/>
</dbReference>
<dbReference type="AlphaFoldDB" id="A0A8T4IN26"/>
<evidence type="ECO:0000313" key="4">
    <source>
        <dbReference type="Proteomes" id="UP000675554"/>
    </source>
</evidence>
<proteinExistence type="inferred from homology"/>
<evidence type="ECO:0000313" key="3">
    <source>
        <dbReference type="EMBL" id="MBR7671923.1"/>
    </source>
</evidence>
<comment type="caution">
    <text evidence="3">The sequence shown here is derived from an EMBL/GenBank/DDBJ whole genome shotgun (WGS) entry which is preliminary data.</text>
</comment>
<comment type="catalytic activity">
    <reaction evidence="2">
        <text>oxidized coenzyme F420-(gamma-L-Glu)(n) + a quinol + H(+) = reduced coenzyme F420-(gamma-L-Glu)(n) + a quinone</text>
        <dbReference type="Rhea" id="RHEA:39663"/>
        <dbReference type="Rhea" id="RHEA-COMP:12939"/>
        <dbReference type="Rhea" id="RHEA-COMP:14378"/>
        <dbReference type="ChEBI" id="CHEBI:15378"/>
        <dbReference type="ChEBI" id="CHEBI:24646"/>
        <dbReference type="ChEBI" id="CHEBI:132124"/>
        <dbReference type="ChEBI" id="CHEBI:133980"/>
        <dbReference type="ChEBI" id="CHEBI:139511"/>
    </reaction>
</comment>
<organism evidence="3 4">
    <name type="scientific">Streptomyces daliensis</name>
    <dbReference type="NCBI Taxonomy" id="299421"/>
    <lineage>
        <taxon>Bacteria</taxon>
        <taxon>Bacillati</taxon>
        <taxon>Actinomycetota</taxon>
        <taxon>Actinomycetes</taxon>
        <taxon>Kitasatosporales</taxon>
        <taxon>Streptomycetaceae</taxon>
        <taxon>Streptomyces</taxon>
    </lineage>
</organism>
<dbReference type="GO" id="GO:0005886">
    <property type="term" value="C:plasma membrane"/>
    <property type="evidence" value="ECO:0007669"/>
    <property type="project" value="TreeGrafter"/>
</dbReference>
<dbReference type="EMBL" id="JAGSMN010000048">
    <property type="protein sequence ID" value="MBR7671923.1"/>
    <property type="molecule type" value="Genomic_DNA"/>
</dbReference>
<name>A0A8T4IN26_9ACTN</name>
<keyword evidence="4" id="KW-1185">Reference proteome</keyword>